<protein>
    <submittedName>
        <fullName evidence="2">Uncharacterized protein</fullName>
    </submittedName>
</protein>
<dbReference type="AlphaFoldDB" id="A0AB34IVV3"/>
<gene>
    <name evidence="2" type="ORF">AB1Y20_007750</name>
</gene>
<proteinExistence type="predicted"/>
<comment type="caution">
    <text evidence="2">The sequence shown here is derived from an EMBL/GenBank/DDBJ whole genome shotgun (WGS) entry which is preliminary data.</text>
</comment>
<evidence type="ECO:0000256" key="1">
    <source>
        <dbReference type="SAM" id="MobiDB-lite"/>
    </source>
</evidence>
<accession>A0AB34IVV3</accession>
<organism evidence="2 3">
    <name type="scientific">Prymnesium parvum</name>
    <name type="common">Toxic golden alga</name>
    <dbReference type="NCBI Taxonomy" id="97485"/>
    <lineage>
        <taxon>Eukaryota</taxon>
        <taxon>Haptista</taxon>
        <taxon>Haptophyta</taxon>
        <taxon>Prymnesiophyceae</taxon>
        <taxon>Prymnesiales</taxon>
        <taxon>Prymnesiaceae</taxon>
        <taxon>Prymnesium</taxon>
    </lineage>
</organism>
<evidence type="ECO:0000313" key="2">
    <source>
        <dbReference type="EMBL" id="KAL1506885.1"/>
    </source>
</evidence>
<feature type="region of interest" description="Disordered" evidence="1">
    <location>
        <begin position="323"/>
        <end position="344"/>
    </location>
</feature>
<feature type="region of interest" description="Disordered" evidence="1">
    <location>
        <begin position="160"/>
        <end position="187"/>
    </location>
</feature>
<feature type="compositionally biased region" description="Basic and acidic residues" evidence="1">
    <location>
        <begin position="160"/>
        <end position="169"/>
    </location>
</feature>
<dbReference type="EMBL" id="JBGBPQ010000018">
    <property type="protein sequence ID" value="KAL1506885.1"/>
    <property type="molecule type" value="Genomic_DNA"/>
</dbReference>
<feature type="region of interest" description="Disordered" evidence="1">
    <location>
        <begin position="1"/>
        <end position="24"/>
    </location>
</feature>
<feature type="compositionally biased region" description="Polar residues" evidence="1">
    <location>
        <begin position="333"/>
        <end position="344"/>
    </location>
</feature>
<reference evidence="2 3" key="1">
    <citation type="journal article" date="2024" name="Science">
        <title>Giant polyketide synthase enzymes in the biosynthesis of giant marine polyether toxins.</title>
        <authorList>
            <person name="Fallon T.R."/>
            <person name="Shende V.V."/>
            <person name="Wierzbicki I.H."/>
            <person name="Pendleton A.L."/>
            <person name="Watervoot N.F."/>
            <person name="Auber R.P."/>
            <person name="Gonzalez D.J."/>
            <person name="Wisecaver J.H."/>
            <person name="Moore B.S."/>
        </authorList>
    </citation>
    <scope>NUCLEOTIDE SEQUENCE [LARGE SCALE GENOMIC DNA]</scope>
    <source>
        <strain evidence="2 3">12B1</strain>
    </source>
</reference>
<name>A0AB34IVV3_PRYPA</name>
<sequence>MASARASPPTCPPSLPLASHPPPDPAVASLALLAPSGPTVFLPAAPPPSAVSPSASTCDSVLSATAFPRSTELEPAVHAAIDYGHSQRSGLCSDGLDDKRTLDALRAVPCQDYADFRRMLSLPPAKDGVPAPIPLPRTTAEAAVRGAMCLAAKRDAEARMERVPREQLVPREQCVPPRSADQLELSDDELDSMDELELDQGGTRDVTKSPQHHKVQLDNFVPDEQEEESDVSGEDAEWVHVRSEAHSANVAAEQAPFLTAAPAEAACAEIDADAEVGADGSEVEAVLPFALDPSFDYENVKLTGSRFNIAIAMEKGEFYDQVASSQARERTSPNETSTLPLPIV</sequence>
<dbReference type="Proteomes" id="UP001515480">
    <property type="component" value="Unassembled WGS sequence"/>
</dbReference>
<keyword evidence="3" id="KW-1185">Reference proteome</keyword>
<feature type="compositionally biased region" description="Pro residues" evidence="1">
    <location>
        <begin position="9"/>
        <end position="24"/>
    </location>
</feature>
<evidence type="ECO:0000313" key="3">
    <source>
        <dbReference type="Proteomes" id="UP001515480"/>
    </source>
</evidence>